<dbReference type="GO" id="GO:0000815">
    <property type="term" value="C:ESCRT III complex"/>
    <property type="evidence" value="ECO:0007669"/>
    <property type="project" value="TreeGrafter"/>
</dbReference>
<dbReference type="FunCoup" id="W3WPL7">
    <property type="interactions" value="66"/>
</dbReference>
<dbReference type="RefSeq" id="XP_007839561.1">
    <property type="nucleotide sequence ID" value="XM_007841370.1"/>
</dbReference>
<dbReference type="InterPro" id="IPR005024">
    <property type="entry name" value="Snf7_fam"/>
</dbReference>
<evidence type="ECO:0008006" key="5">
    <source>
        <dbReference type="Google" id="ProtNLM"/>
    </source>
</evidence>
<dbReference type="GO" id="GO:0006900">
    <property type="term" value="P:vesicle budding from membrane"/>
    <property type="evidence" value="ECO:0007669"/>
    <property type="project" value="TreeGrafter"/>
</dbReference>
<dbReference type="EMBL" id="KI912118">
    <property type="protein sequence ID" value="ETS75845.1"/>
    <property type="molecule type" value="Genomic_DNA"/>
</dbReference>
<dbReference type="AlphaFoldDB" id="W3WPL7"/>
<feature type="compositionally biased region" description="Basic and acidic residues" evidence="2">
    <location>
        <begin position="395"/>
        <end position="421"/>
    </location>
</feature>
<organism evidence="3 4">
    <name type="scientific">Pestalotiopsis fici (strain W106-1 / CGMCC3.15140)</name>
    <dbReference type="NCBI Taxonomy" id="1229662"/>
    <lineage>
        <taxon>Eukaryota</taxon>
        <taxon>Fungi</taxon>
        <taxon>Dikarya</taxon>
        <taxon>Ascomycota</taxon>
        <taxon>Pezizomycotina</taxon>
        <taxon>Sordariomycetes</taxon>
        <taxon>Xylariomycetidae</taxon>
        <taxon>Amphisphaeriales</taxon>
        <taxon>Sporocadaceae</taxon>
        <taxon>Pestalotiopsis</taxon>
    </lineage>
</organism>
<dbReference type="KEGG" id="pfy:PFICI_12789"/>
<dbReference type="PANTHER" id="PTHR22761:SF18">
    <property type="entry name" value="SORTING PROTEIN SNF7 FAMILY PROTEIN, PUTATIVE (AFU_ORTHOLOGUE AFUA_2G16692)-RELATED"/>
    <property type="match status" value="1"/>
</dbReference>
<keyword evidence="4" id="KW-1185">Reference proteome</keyword>
<dbReference type="GO" id="GO:0005771">
    <property type="term" value="C:multivesicular body"/>
    <property type="evidence" value="ECO:0007669"/>
    <property type="project" value="TreeGrafter"/>
</dbReference>
<protein>
    <recommendedName>
        <fullName evidence="5">SNF7 family protein</fullName>
    </recommendedName>
</protein>
<dbReference type="STRING" id="1229662.W3WPL7"/>
<dbReference type="HOGENOM" id="CLU_021165_2_0_1"/>
<dbReference type="InParanoid" id="W3WPL7"/>
<dbReference type="GeneID" id="19277802"/>
<dbReference type="Proteomes" id="UP000030651">
    <property type="component" value="Unassembled WGS sequence"/>
</dbReference>
<dbReference type="Gene3D" id="6.10.140.1230">
    <property type="match status" value="1"/>
</dbReference>
<sequence length="472" mass="52133">MGELLDYLIQNESDFRKARLPALYSDFTPQRTLNPDGYAANVAAWKRGLSSALLSGRTPSRSAQRSHFTLELDDSLLRALETKQLGQPLALGAVLAEAVANGEMLPRKQFMNSRESIYYKSWGSLGWNVAKWGLRQVGLVGAPGADGKMPKGQFVVVSNLENGAKSFDKAACNRSTRFERTFSRTHFKKTFESGLLDGQTLSEADFEVLIKFLVRDKEILAADGDIIKIRSSETEDATITEEDRAIANLKELIEDLTKQAEILNKRIEDLNITAHEAVKKKNTVSARAALKSRKLAETNLTRRYATLNQLEEVSSKIQEASDNVQLVKVMQTSTSALKSLNKQVGGADKVDSVFDALREQMGEVDEVGNIIAEAGPVATVDEAEVDEEFEAMLAEERKKEEEAEKKRKKAEEDKQAEETRKLLAQLDKLGPVGEPAEAVKIAEKDAATPVTMTASELEDMSIDEQPSKVHAE</sequence>
<evidence type="ECO:0000256" key="2">
    <source>
        <dbReference type="SAM" id="MobiDB-lite"/>
    </source>
</evidence>
<dbReference type="PANTHER" id="PTHR22761">
    <property type="entry name" value="CHARGED MULTIVESICULAR BODY PROTEIN"/>
    <property type="match status" value="1"/>
</dbReference>
<evidence type="ECO:0000313" key="3">
    <source>
        <dbReference type="EMBL" id="ETS75845.1"/>
    </source>
</evidence>
<dbReference type="GO" id="GO:0032511">
    <property type="term" value="P:late endosome to vacuole transport via multivesicular body sorting pathway"/>
    <property type="evidence" value="ECO:0007669"/>
    <property type="project" value="TreeGrafter"/>
</dbReference>
<dbReference type="OrthoDB" id="10250120at2759"/>
<reference evidence="4" key="1">
    <citation type="journal article" date="2015" name="BMC Genomics">
        <title>Genomic and transcriptomic analysis of the endophytic fungus Pestalotiopsis fici reveals its lifestyle and high potential for synthesis of natural products.</title>
        <authorList>
            <person name="Wang X."/>
            <person name="Zhang X."/>
            <person name="Liu L."/>
            <person name="Xiang M."/>
            <person name="Wang W."/>
            <person name="Sun X."/>
            <person name="Che Y."/>
            <person name="Guo L."/>
            <person name="Liu G."/>
            <person name="Guo L."/>
            <person name="Wang C."/>
            <person name="Yin W.B."/>
            <person name="Stadler M."/>
            <person name="Zhang X."/>
            <person name="Liu X."/>
        </authorList>
    </citation>
    <scope>NUCLEOTIDE SEQUENCE [LARGE SCALE GENOMIC DNA]</scope>
    <source>
        <strain evidence="4">W106-1 / CGMCC3.15140</strain>
    </source>
</reference>
<gene>
    <name evidence="3" type="ORF">PFICI_12789</name>
</gene>
<dbReference type="OMA" id="NEQMATT"/>
<accession>W3WPL7</accession>
<dbReference type="eggNOG" id="KOG2911">
    <property type="taxonomic scope" value="Eukaryota"/>
</dbReference>
<dbReference type="GO" id="GO:0009898">
    <property type="term" value="C:cytoplasmic side of plasma membrane"/>
    <property type="evidence" value="ECO:0007669"/>
    <property type="project" value="TreeGrafter"/>
</dbReference>
<keyword evidence="1" id="KW-0175">Coiled coil</keyword>
<dbReference type="Pfam" id="PF03357">
    <property type="entry name" value="Snf7"/>
    <property type="match status" value="1"/>
</dbReference>
<proteinExistence type="predicted"/>
<name>W3WPL7_PESFW</name>
<evidence type="ECO:0000313" key="4">
    <source>
        <dbReference type="Proteomes" id="UP000030651"/>
    </source>
</evidence>
<evidence type="ECO:0000256" key="1">
    <source>
        <dbReference type="SAM" id="Coils"/>
    </source>
</evidence>
<feature type="region of interest" description="Disordered" evidence="2">
    <location>
        <begin position="395"/>
        <end position="472"/>
    </location>
</feature>
<feature type="coiled-coil region" evidence="1">
    <location>
        <begin position="239"/>
        <end position="280"/>
    </location>
</feature>